<reference evidence="2 3" key="1">
    <citation type="submission" date="2016-11" db="EMBL/GenBank/DDBJ databases">
        <authorList>
            <person name="Jaros S."/>
            <person name="Januszkiewicz K."/>
            <person name="Wedrychowicz H."/>
        </authorList>
    </citation>
    <scope>NUCLEOTIDE SEQUENCE [LARGE SCALE GENOMIC DNA]</scope>
    <source>
        <strain evidence="2 3">DSM 46144</strain>
    </source>
</reference>
<evidence type="ECO:0000313" key="2">
    <source>
        <dbReference type="EMBL" id="SHN13434.1"/>
    </source>
</evidence>
<feature type="compositionally biased region" description="Polar residues" evidence="1">
    <location>
        <begin position="700"/>
        <end position="711"/>
    </location>
</feature>
<dbReference type="RefSeq" id="WP_073255538.1">
    <property type="nucleotide sequence ID" value="NZ_FRCS01000003.1"/>
</dbReference>
<dbReference type="AlphaFoldDB" id="A0A1M7P9N0"/>
<dbReference type="STRING" id="134849.SAMN05443668_10395"/>
<dbReference type="Proteomes" id="UP000184440">
    <property type="component" value="Unassembled WGS sequence"/>
</dbReference>
<gene>
    <name evidence="2" type="ORF">SAMN05443668_10395</name>
</gene>
<accession>A0A1M7P9N0</accession>
<dbReference type="OrthoDB" id="5501404at2"/>
<evidence type="ECO:0000256" key="1">
    <source>
        <dbReference type="SAM" id="MobiDB-lite"/>
    </source>
</evidence>
<protein>
    <submittedName>
        <fullName evidence="2">Uncharacterized protein</fullName>
    </submittedName>
</protein>
<dbReference type="EMBL" id="FRCS01000003">
    <property type="protein sequence ID" value="SHN13434.1"/>
    <property type="molecule type" value="Genomic_DNA"/>
</dbReference>
<evidence type="ECO:0000313" key="3">
    <source>
        <dbReference type="Proteomes" id="UP000184440"/>
    </source>
</evidence>
<sequence>MDTVESQELWISPFAGGAVDSAREAEIASEGFGAVASPFAEASADADSQEAAEATWQSLAADLADESFDEALEDLVDEAAARYLHARARVPLADGAADPATQEVEAWLTDRAEAVDQALARLQAEYGDRRLSEDEAGMLADSVGSAGESPSAATEQFLGGLVRKAVKVAKAGIKVLGKVIPMGQFFGLIRRIAPPLLKGVLDKALGRLPASQQEPARLLAAKLGLREAETDEAFSLGETFDQELAQLLLAPTDGRADELLAEFEHEEYATGPDPLSELDRARATLTEQLAAAERGRPPIEELEQFIPAVMAAMPLLRAGFRFVPRDRVVGFLGKQLAPLIEPHIGPVAAKALAPRIADTGLRLLSLEAEAPERLGAEALADTVEETVRTVLELPPASLADPLRLRAATDLALAEAAGRLLPASVLRSDLETFESDDQEATWVLMPRRTSRCRRYRAYGRVFDVTISRPQARAIVLRGEDTLEERLQEAGVERWPVNGEVRLYEAIPGTREGHLSAFESEAGLLEELTPETATLLLGRPGLGRRLPTGAPRFAPGRRLFRLVVPGRALKRRRPRLVVRFAAANRPAVRLHLRLGERSSGILAGHLTKQAYPEALATVTRLVGPVTRRQLAGKVVLHLRRALGAAVPPARGETLADHLVESALRTLSAQLPGSAAAILAAIRDPAQGITLTFTSTFTDRQALQTGESGESTLTVRAGRHHD</sequence>
<proteinExistence type="predicted"/>
<feature type="region of interest" description="Disordered" evidence="1">
    <location>
        <begin position="700"/>
        <end position="719"/>
    </location>
</feature>
<organism evidence="2 3">
    <name type="scientific">Cryptosporangium aurantiacum</name>
    <dbReference type="NCBI Taxonomy" id="134849"/>
    <lineage>
        <taxon>Bacteria</taxon>
        <taxon>Bacillati</taxon>
        <taxon>Actinomycetota</taxon>
        <taxon>Actinomycetes</taxon>
        <taxon>Cryptosporangiales</taxon>
        <taxon>Cryptosporangiaceae</taxon>
        <taxon>Cryptosporangium</taxon>
    </lineage>
</organism>
<name>A0A1M7P9N0_9ACTN</name>
<keyword evidence="3" id="KW-1185">Reference proteome</keyword>